<dbReference type="EMBL" id="FNCJ01000029">
    <property type="protein sequence ID" value="SDI65318.1"/>
    <property type="molecule type" value="Genomic_DNA"/>
</dbReference>
<dbReference type="PANTHER" id="PTHR43130:SF3">
    <property type="entry name" value="HTH-TYPE TRANSCRIPTIONAL REGULATOR RV1931C"/>
    <property type="match status" value="1"/>
</dbReference>
<dbReference type="InterPro" id="IPR009057">
    <property type="entry name" value="Homeodomain-like_sf"/>
</dbReference>
<dbReference type="AlphaFoldDB" id="A0A1G8MBK0"/>
<sequence length="330" mass="36417">MQRRHLAGHNKMARIFFVLPPQVHVLDLAGPLQILSSLSELRIASINLLCVGPLKELTSFQGVTLSAVQPLPAHLASGDVVIVVGSKLAFDEPLTPAQSQIVQWLQTVVKPRLGDIVLASVCTGAFLLGAAGILDQRSCTTHHDHLARLQQRHPQAHVLSSRMLVDDGALITSAGVSAGIDLALHLIARYFGAATAVRVARENVVQFRRMNRAPALDVQLRYRDHNHPVVHAIQDFLTGQPACALPYDELASRFALSYRHLARLFRQECGVTLKKYQQQLRLALARRLLEDGNAPIERIAEHCGFASVQAFRTAWRQEEVLPPSVWRAQA</sequence>
<evidence type="ECO:0000256" key="1">
    <source>
        <dbReference type="ARBA" id="ARBA00023015"/>
    </source>
</evidence>
<evidence type="ECO:0000259" key="3">
    <source>
        <dbReference type="PROSITE" id="PS01124"/>
    </source>
</evidence>
<keyword evidence="4" id="KW-0238">DNA-binding</keyword>
<dbReference type="CDD" id="cd03137">
    <property type="entry name" value="GATase1_AraC_1"/>
    <property type="match status" value="1"/>
</dbReference>
<keyword evidence="1" id="KW-0805">Transcription regulation</keyword>
<dbReference type="Pfam" id="PF01965">
    <property type="entry name" value="DJ-1_PfpI"/>
    <property type="match status" value="1"/>
</dbReference>
<dbReference type="Gene3D" id="3.40.50.880">
    <property type="match status" value="1"/>
</dbReference>
<dbReference type="PROSITE" id="PS01124">
    <property type="entry name" value="HTH_ARAC_FAMILY_2"/>
    <property type="match status" value="1"/>
</dbReference>
<dbReference type="Proteomes" id="UP000199706">
    <property type="component" value="Unassembled WGS sequence"/>
</dbReference>
<keyword evidence="2" id="KW-0804">Transcription</keyword>
<feature type="domain" description="HTH araC/xylS-type" evidence="3">
    <location>
        <begin position="227"/>
        <end position="329"/>
    </location>
</feature>
<proteinExistence type="predicted"/>
<evidence type="ECO:0000313" key="4">
    <source>
        <dbReference type="EMBL" id="SDI65318.1"/>
    </source>
</evidence>
<reference evidence="4 5" key="1">
    <citation type="submission" date="2016-10" db="EMBL/GenBank/DDBJ databases">
        <authorList>
            <person name="de Groot N.N."/>
        </authorList>
    </citation>
    <scope>NUCLEOTIDE SEQUENCE [LARGE SCALE GENOMIC DNA]</scope>
    <source>
        <strain evidence="4 5">LMG 2247</strain>
    </source>
</reference>
<organism evidence="4 5">
    <name type="scientific">Paraburkholderia phenazinium</name>
    <dbReference type="NCBI Taxonomy" id="60549"/>
    <lineage>
        <taxon>Bacteria</taxon>
        <taxon>Pseudomonadati</taxon>
        <taxon>Pseudomonadota</taxon>
        <taxon>Betaproteobacteria</taxon>
        <taxon>Burkholderiales</taxon>
        <taxon>Burkholderiaceae</taxon>
        <taxon>Paraburkholderia</taxon>
    </lineage>
</organism>
<accession>A0A1G8MBK0</accession>
<dbReference type="GO" id="GO:0043565">
    <property type="term" value="F:sequence-specific DNA binding"/>
    <property type="evidence" value="ECO:0007669"/>
    <property type="project" value="InterPro"/>
</dbReference>
<dbReference type="Gene3D" id="1.10.10.60">
    <property type="entry name" value="Homeodomain-like"/>
    <property type="match status" value="1"/>
</dbReference>
<evidence type="ECO:0000256" key="2">
    <source>
        <dbReference type="ARBA" id="ARBA00023163"/>
    </source>
</evidence>
<dbReference type="InterPro" id="IPR002818">
    <property type="entry name" value="DJ-1/PfpI"/>
</dbReference>
<dbReference type="Pfam" id="PF12833">
    <property type="entry name" value="HTH_18"/>
    <property type="match status" value="1"/>
</dbReference>
<protein>
    <submittedName>
        <fullName evidence="4">Transcriptional regulator GlxA family, contains an amidase domain and an AraC-type DNA-binding HTH domain</fullName>
    </submittedName>
</protein>
<dbReference type="GO" id="GO:0003700">
    <property type="term" value="F:DNA-binding transcription factor activity"/>
    <property type="evidence" value="ECO:0007669"/>
    <property type="project" value="InterPro"/>
</dbReference>
<dbReference type="SUPFAM" id="SSF46689">
    <property type="entry name" value="Homeodomain-like"/>
    <property type="match status" value="2"/>
</dbReference>
<gene>
    <name evidence="4" type="ORF">SAMN05216466_12915</name>
</gene>
<evidence type="ECO:0000313" key="5">
    <source>
        <dbReference type="Proteomes" id="UP000199706"/>
    </source>
</evidence>
<dbReference type="InterPro" id="IPR052158">
    <property type="entry name" value="INH-QAR"/>
</dbReference>
<dbReference type="InterPro" id="IPR029062">
    <property type="entry name" value="Class_I_gatase-like"/>
</dbReference>
<dbReference type="SUPFAM" id="SSF52317">
    <property type="entry name" value="Class I glutamine amidotransferase-like"/>
    <property type="match status" value="1"/>
</dbReference>
<dbReference type="PANTHER" id="PTHR43130">
    <property type="entry name" value="ARAC-FAMILY TRANSCRIPTIONAL REGULATOR"/>
    <property type="match status" value="1"/>
</dbReference>
<name>A0A1G8MBK0_9BURK</name>
<dbReference type="SMART" id="SM00342">
    <property type="entry name" value="HTH_ARAC"/>
    <property type="match status" value="1"/>
</dbReference>
<dbReference type="InterPro" id="IPR018060">
    <property type="entry name" value="HTH_AraC"/>
</dbReference>